<feature type="compositionally biased region" description="Basic and acidic residues" evidence="1">
    <location>
        <begin position="829"/>
        <end position="843"/>
    </location>
</feature>
<reference evidence="2" key="1">
    <citation type="submission" date="2022-05" db="EMBL/GenBank/DDBJ databases">
        <title>An RpoN-dependent PEP-CTERM gene is involved in floc formation of an Aquincola tertiaricarbonis strain.</title>
        <authorList>
            <person name="Qiu D."/>
            <person name="Xia M."/>
        </authorList>
    </citation>
    <scope>NUCLEOTIDE SEQUENCE</scope>
    <source>
        <strain evidence="2">RN12</strain>
    </source>
</reference>
<gene>
    <name evidence="2" type="ORF">MW290_19000</name>
</gene>
<keyword evidence="3" id="KW-1185">Reference proteome</keyword>
<evidence type="ECO:0000313" key="2">
    <source>
        <dbReference type="EMBL" id="URI11059.1"/>
    </source>
</evidence>
<dbReference type="EMBL" id="CP097636">
    <property type="protein sequence ID" value="URI11059.1"/>
    <property type="molecule type" value="Genomic_DNA"/>
</dbReference>
<dbReference type="Proteomes" id="UP001056201">
    <property type="component" value="Chromosome 2"/>
</dbReference>
<dbReference type="RefSeq" id="WP_250199257.1">
    <property type="nucleotide sequence ID" value="NZ_CP097636.1"/>
</dbReference>
<evidence type="ECO:0000256" key="1">
    <source>
        <dbReference type="SAM" id="MobiDB-lite"/>
    </source>
</evidence>
<feature type="region of interest" description="Disordered" evidence="1">
    <location>
        <begin position="828"/>
        <end position="851"/>
    </location>
</feature>
<sequence>MGPRCWINSNVSPLGTQYAKAKAHPDTFGRVFDAVQDYIKETSVFANAAADEAPSLLPKLDRLSDLWKDGLLRHGADPKDVERAAQAIFEGTLADKIYTEDELRAEFGLSDKQAGLYQEFRRAVDQSLTDVAKSEIVRIAGKEGERVVQRTLAAADVHEAAAVMNEELQRQAAELDRPLLLERAAEIERKSEQVAGLMARGYAPLMRFGKHTVTVTGPSGDVEFFGMYESLPAANRAARLLREDEAFKDATVTQGVMSAEGHRLFSGVSLDSLELFAEATGTADNEVYQAYLKLATSNRSALRRMIERKGIAGFSQDATRVLASFVTSNARMAAGNLHLAEAKKAAEAIPKEQGDLRDDAIKLVDYVTKPQEEAAAARALLFTTFIGGSVASAAVNLTQPLTMTLPFLSQFGGAVKAGRRILAAAASVAAGKHPTAVAAALQRAEAGGIVSPQEIHHLQAEAMNAIGKHPMLKKAAFLWGSLFSLSEQFNRRVSFVAAYQTALQQDIDDPFTFAEQAVIETQGLYNRGNKANWARGPVGATAMTFKQFSTHYLEFLVRMWKSGPEGKKAVGVALAMLLLAGGADGLPFADDLNDLVDTIGQALGYDLNSKRAKREFVAKALGLGDAAAEVATRGLTALPGMPIDLSLRMGMGNLLPATGLFLRSNDDTSRDLLEVAGAAGGLAKMAMTGTTKLLQGDAAGAGMAVAPVAIQNMAKALGMWETGEYRDTKGRKVMDVDAVDGAMKFLGFQPAQVARESSRIGETQRTIQLAKNVEGELAGKWAQAQADGDSEGVEAARKAIADWNEKNPSARIKVTRTQILQRVRALKSSRAERASKAAPKELRGAVGEALS</sequence>
<proteinExistence type="predicted"/>
<accession>A0ABY4SDI5</accession>
<evidence type="ECO:0000313" key="3">
    <source>
        <dbReference type="Proteomes" id="UP001056201"/>
    </source>
</evidence>
<dbReference type="NCBIfam" id="NF032893">
    <property type="entry name" value="tail-700"/>
    <property type="match status" value="1"/>
</dbReference>
<organism evidence="2 3">
    <name type="scientific">Aquincola tertiaricarbonis</name>
    <dbReference type="NCBI Taxonomy" id="391953"/>
    <lineage>
        <taxon>Bacteria</taxon>
        <taxon>Pseudomonadati</taxon>
        <taxon>Pseudomonadota</taxon>
        <taxon>Betaproteobacteria</taxon>
        <taxon>Burkholderiales</taxon>
        <taxon>Sphaerotilaceae</taxon>
        <taxon>Aquincola</taxon>
    </lineage>
</organism>
<protein>
    <submittedName>
        <fullName evidence="2">PLxRFG domain-containing protein</fullName>
    </submittedName>
</protein>
<name>A0ABY4SDI5_AQUTE</name>